<dbReference type="CDD" id="cd00090">
    <property type="entry name" value="HTH_ARSR"/>
    <property type="match status" value="1"/>
</dbReference>
<proteinExistence type="predicted"/>
<dbReference type="InterPro" id="IPR000835">
    <property type="entry name" value="HTH_MarR-typ"/>
</dbReference>
<dbReference type="InterPro" id="IPR011991">
    <property type="entry name" value="ArsR-like_HTH"/>
</dbReference>
<dbReference type="InterPro" id="IPR036390">
    <property type="entry name" value="WH_DNA-bd_sf"/>
</dbReference>
<dbReference type="Proteomes" id="UP001334005">
    <property type="component" value="Unassembled WGS sequence"/>
</dbReference>
<dbReference type="RefSeq" id="WP_331835464.1">
    <property type="nucleotide sequence ID" value="NZ_JARXNH020000057.1"/>
</dbReference>
<name>A0ABU8ZA71_9ENTR</name>
<dbReference type="InterPro" id="IPR036388">
    <property type="entry name" value="WH-like_DNA-bd_sf"/>
</dbReference>
<dbReference type="SUPFAM" id="SSF46785">
    <property type="entry name" value="Winged helix' DNA-binding domain"/>
    <property type="match status" value="1"/>
</dbReference>
<dbReference type="EMBL" id="JARXNH020000057">
    <property type="protein sequence ID" value="MEK0250343.1"/>
    <property type="molecule type" value="Genomic_DNA"/>
</dbReference>
<evidence type="ECO:0000313" key="2">
    <source>
        <dbReference type="EMBL" id="MEK0250343.1"/>
    </source>
</evidence>
<dbReference type="SMART" id="SM00347">
    <property type="entry name" value="HTH_MARR"/>
    <property type="match status" value="1"/>
</dbReference>
<organism evidence="2 3">
    <name type="scientific">Raoultella scottii</name>
    <dbReference type="NCBI Taxonomy" id="3040937"/>
    <lineage>
        <taxon>Bacteria</taxon>
        <taxon>Pseudomonadati</taxon>
        <taxon>Pseudomonadota</taxon>
        <taxon>Gammaproteobacteria</taxon>
        <taxon>Enterobacterales</taxon>
        <taxon>Enterobacteriaceae</taxon>
        <taxon>Klebsiella/Raoultella group</taxon>
        <taxon>Raoultella</taxon>
    </lineage>
</organism>
<dbReference type="PANTHER" id="PTHR33164">
    <property type="entry name" value="TRANSCRIPTIONAL REGULATOR, MARR FAMILY"/>
    <property type="match status" value="1"/>
</dbReference>
<evidence type="ECO:0000313" key="3">
    <source>
        <dbReference type="Proteomes" id="UP001334005"/>
    </source>
</evidence>
<dbReference type="InterPro" id="IPR039422">
    <property type="entry name" value="MarR/SlyA-like"/>
</dbReference>
<dbReference type="PANTHER" id="PTHR33164:SF105">
    <property type="entry name" value="TRANSCRIPTIONAL REPRESSOR PROTEIN-RELATED"/>
    <property type="match status" value="1"/>
</dbReference>
<dbReference type="Gene3D" id="1.10.10.10">
    <property type="entry name" value="Winged helix-like DNA-binding domain superfamily/Winged helix DNA-binding domain"/>
    <property type="match status" value="1"/>
</dbReference>
<keyword evidence="3" id="KW-1185">Reference proteome</keyword>
<protein>
    <submittedName>
        <fullName evidence="2">MarR family winged helix-turn-helix transcriptional regulator</fullName>
    </submittedName>
</protein>
<accession>A0ABU8ZA71</accession>
<reference evidence="2 3" key="1">
    <citation type="submission" date="2024-03" db="EMBL/GenBank/DDBJ databases">
        <title>Two novel Raoultella species associated with bleeding cankers of broadleaf hosts, Raoultella scottia sp. nov. and Raoultella lignicola sp. nov.</title>
        <authorList>
            <person name="Brady C.L."/>
        </authorList>
    </citation>
    <scope>NUCLEOTIDE SEQUENCE [LARGE SCALE GENOMIC DNA]</scope>
    <source>
        <strain evidence="2 3">BAC 10a-01-01</strain>
    </source>
</reference>
<evidence type="ECO:0000259" key="1">
    <source>
        <dbReference type="PROSITE" id="PS50995"/>
    </source>
</evidence>
<comment type="caution">
    <text evidence="2">The sequence shown here is derived from an EMBL/GenBank/DDBJ whole genome shotgun (WGS) entry which is preliminary data.</text>
</comment>
<gene>
    <name evidence="2" type="ORF">QFI66_019850</name>
</gene>
<dbReference type="PRINTS" id="PR00598">
    <property type="entry name" value="HTHMARR"/>
</dbReference>
<dbReference type="Pfam" id="PF01047">
    <property type="entry name" value="MarR"/>
    <property type="match status" value="1"/>
</dbReference>
<sequence length="153" mass="16433">MSQNEGIGASPGVSCHCTTLRKASRRLSQYYDSILAESGLKTTQRAILAQLRRAGSLSVSHLAEALVMDRGGLAHTLKPLQRDGLISVDADPSDGRSRLVSLTPAGREKLGESDASWSQAQQQFEQKLGKAEAATLQALLSRLVAAEFEQDNI</sequence>
<feature type="domain" description="HTH marR-type" evidence="1">
    <location>
        <begin position="13"/>
        <end position="145"/>
    </location>
</feature>
<dbReference type="PROSITE" id="PS50995">
    <property type="entry name" value="HTH_MARR_2"/>
    <property type="match status" value="1"/>
</dbReference>